<dbReference type="SMART" id="SM01019">
    <property type="entry name" value="B3"/>
    <property type="match status" value="1"/>
</dbReference>
<keyword evidence="8" id="KW-1185">Reference proteome</keyword>
<dbReference type="KEGG" id="soe:110805820"/>
<dbReference type="CDD" id="cd10017">
    <property type="entry name" value="B3_DNA"/>
    <property type="match status" value="1"/>
</dbReference>
<evidence type="ECO:0000313" key="9">
    <source>
        <dbReference type="RefSeq" id="XP_021867122.1"/>
    </source>
</evidence>
<keyword evidence="4" id="KW-0238">DNA-binding</keyword>
<dbReference type="AlphaFoldDB" id="A0A9R0JHC6"/>
<evidence type="ECO:0000256" key="1">
    <source>
        <dbReference type="ARBA" id="ARBA00004123"/>
    </source>
</evidence>
<keyword evidence="2" id="KW-0677">Repeat</keyword>
<dbReference type="Gene3D" id="2.40.330.10">
    <property type="entry name" value="DNA-binding pseudobarrel domain"/>
    <property type="match status" value="1"/>
</dbReference>
<protein>
    <submittedName>
        <fullName evidence="9">B3 domain-containing protein REM9-like</fullName>
    </submittedName>
</protein>
<comment type="subcellular location">
    <subcellularLocation>
        <location evidence="1">Nucleus</location>
    </subcellularLocation>
</comment>
<keyword evidence="6" id="KW-0539">Nucleus</keyword>
<reference evidence="9" key="2">
    <citation type="submission" date="2025-08" db="UniProtKB">
        <authorList>
            <consortium name="RefSeq"/>
        </authorList>
    </citation>
    <scope>IDENTIFICATION</scope>
    <source>
        <tissue evidence="9">Leaf</tissue>
    </source>
</reference>
<dbReference type="SUPFAM" id="SSF101936">
    <property type="entry name" value="DNA-binding pseudobarrel domain"/>
    <property type="match status" value="1"/>
</dbReference>
<dbReference type="Proteomes" id="UP000813463">
    <property type="component" value="Chromosome 3"/>
</dbReference>
<proteinExistence type="predicted"/>
<dbReference type="PROSITE" id="PS50863">
    <property type="entry name" value="B3"/>
    <property type="match status" value="1"/>
</dbReference>
<evidence type="ECO:0000256" key="2">
    <source>
        <dbReference type="ARBA" id="ARBA00022737"/>
    </source>
</evidence>
<dbReference type="Pfam" id="PF02362">
    <property type="entry name" value="B3"/>
    <property type="match status" value="1"/>
</dbReference>
<keyword evidence="5" id="KW-0804">Transcription</keyword>
<dbReference type="PANTHER" id="PTHR31674:SF62">
    <property type="entry name" value="B3 DOMAIN-CONTAINING PROTEIN REM14-RELATED"/>
    <property type="match status" value="1"/>
</dbReference>
<evidence type="ECO:0000313" key="8">
    <source>
        <dbReference type="Proteomes" id="UP000813463"/>
    </source>
</evidence>
<dbReference type="InterPro" id="IPR015300">
    <property type="entry name" value="DNA-bd_pseudobarrel_sf"/>
</dbReference>
<sequence>MSLYRPTKPHFFQPLIPGFQSNFSIPKSFHKYLGVGSEKGEKTALLIDKRQKIWDVKIDLGDNLQFKQGWVKFCEDHDLQIGDFLIFRHQGFWVFDVFVFDPTSCEREFPTLDDESTTTVVQALSSNGVTNSISNL</sequence>
<dbReference type="OrthoDB" id="1109907at2759"/>
<evidence type="ECO:0000256" key="4">
    <source>
        <dbReference type="ARBA" id="ARBA00023125"/>
    </source>
</evidence>
<dbReference type="GeneID" id="110805820"/>
<feature type="domain" description="TF-B3" evidence="7">
    <location>
        <begin position="8"/>
        <end position="103"/>
    </location>
</feature>
<dbReference type="RefSeq" id="XP_021867122.1">
    <property type="nucleotide sequence ID" value="XM_022011430.2"/>
</dbReference>
<dbReference type="GO" id="GO:0005634">
    <property type="term" value="C:nucleus"/>
    <property type="evidence" value="ECO:0007669"/>
    <property type="project" value="UniProtKB-SubCell"/>
</dbReference>
<gene>
    <name evidence="9" type="primary">LOC110805820</name>
</gene>
<dbReference type="PANTHER" id="PTHR31674">
    <property type="entry name" value="B3 DOMAIN-CONTAINING PROTEIN REM-LIKE 3-RELATED"/>
    <property type="match status" value="1"/>
</dbReference>
<dbReference type="GO" id="GO:0003677">
    <property type="term" value="F:DNA binding"/>
    <property type="evidence" value="ECO:0007669"/>
    <property type="project" value="UniProtKB-KW"/>
</dbReference>
<evidence type="ECO:0000256" key="3">
    <source>
        <dbReference type="ARBA" id="ARBA00023015"/>
    </source>
</evidence>
<name>A0A9R0JHC6_SPIOL</name>
<evidence type="ECO:0000256" key="6">
    <source>
        <dbReference type="ARBA" id="ARBA00023242"/>
    </source>
</evidence>
<evidence type="ECO:0000256" key="5">
    <source>
        <dbReference type="ARBA" id="ARBA00023163"/>
    </source>
</evidence>
<organism evidence="8 9">
    <name type="scientific">Spinacia oleracea</name>
    <name type="common">Spinach</name>
    <dbReference type="NCBI Taxonomy" id="3562"/>
    <lineage>
        <taxon>Eukaryota</taxon>
        <taxon>Viridiplantae</taxon>
        <taxon>Streptophyta</taxon>
        <taxon>Embryophyta</taxon>
        <taxon>Tracheophyta</taxon>
        <taxon>Spermatophyta</taxon>
        <taxon>Magnoliopsida</taxon>
        <taxon>eudicotyledons</taxon>
        <taxon>Gunneridae</taxon>
        <taxon>Pentapetalae</taxon>
        <taxon>Caryophyllales</taxon>
        <taxon>Chenopodiaceae</taxon>
        <taxon>Chenopodioideae</taxon>
        <taxon>Anserineae</taxon>
        <taxon>Spinacia</taxon>
    </lineage>
</organism>
<dbReference type="InterPro" id="IPR039218">
    <property type="entry name" value="REM_fam"/>
</dbReference>
<dbReference type="InterPro" id="IPR003340">
    <property type="entry name" value="B3_DNA-bd"/>
</dbReference>
<reference evidence="8" key="1">
    <citation type="journal article" date="2021" name="Nat. Commun.">
        <title>Genomic analyses provide insights into spinach domestication and the genetic basis of agronomic traits.</title>
        <authorList>
            <person name="Cai X."/>
            <person name="Sun X."/>
            <person name="Xu C."/>
            <person name="Sun H."/>
            <person name="Wang X."/>
            <person name="Ge C."/>
            <person name="Zhang Z."/>
            <person name="Wang Q."/>
            <person name="Fei Z."/>
            <person name="Jiao C."/>
            <person name="Wang Q."/>
        </authorList>
    </citation>
    <scope>NUCLEOTIDE SEQUENCE [LARGE SCALE GENOMIC DNA]</scope>
    <source>
        <strain evidence="8">cv. Varoflay</strain>
    </source>
</reference>
<accession>A0A9R0JHC6</accession>
<keyword evidence="3" id="KW-0805">Transcription regulation</keyword>
<evidence type="ECO:0000259" key="7">
    <source>
        <dbReference type="PROSITE" id="PS50863"/>
    </source>
</evidence>